<evidence type="ECO:0000256" key="1">
    <source>
        <dbReference type="ARBA" id="ARBA00004429"/>
    </source>
</evidence>
<evidence type="ECO:0000256" key="4">
    <source>
        <dbReference type="ARBA" id="ARBA00022989"/>
    </source>
</evidence>
<evidence type="ECO:0000313" key="8">
    <source>
        <dbReference type="Proteomes" id="UP001247620"/>
    </source>
</evidence>
<feature type="transmembrane region" description="Helical" evidence="6">
    <location>
        <begin position="65"/>
        <end position="81"/>
    </location>
</feature>
<feature type="transmembrane region" description="Helical" evidence="6">
    <location>
        <begin position="101"/>
        <end position="121"/>
    </location>
</feature>
<keyword evidence="2 6" id="KW-1003">Cell membrane</keyword>
<feature type="transmembrane region" description="Helical" evidence="6">
    <location>
        <begin position="186"/>
        <end position="207"/>
    </location>
</feature>
<feature type="transmembrane region" description="Helical" evidence="6">
    <location>
        <begin position="327"/>
        <end position="348"/>
    </location>
</feature>
<evidence type="ECO:0000256" key="3">
    <source>
        <dbReference type="ARBA" id="ARBA00022692"/>
    </source>
</evidence>
<reference evidence="7 8" key="1">
    <citation type="submission" date="2023-07" db="EMBL/GenBank/DDBJ databases">
        <title>Sorghum-associated microbial communities from plants grown in Nebraska, USA.</title>
        <authorList>
            <person name="Schachtman D."/>
        </authorList>
    </citation>
    <scope>NUCLEOTIDE SEQUENCE [LARGE SCALE GENOMIC DNA]</scope>
    <source>
        <strain evidence="7 8">3262</strain>
    </source>
</reference>
<dbReference type="EMBL" id="JAVDUU010000003">
    <property type="protein sequence ID" value="MDR6943010.1"/>
    <property type="molecule type" value="Genomic_DNA"/>
</dbReference>
<keyword evidence="6" id="KW-0406">Ion transport</keyword>
<feature type="transmembrane region" description="Helical" evidence="6">
    <location>
        <begin position="21"/>
        <end position="45"/>
    </location>
</feature>
<comment type="caution">
    <text evidence="7">The sequence shown here is derived from an EMBL/GenBank/DDBJ whole genome shotgun (WGS) entry which is preliminary data.</text>
</comment>
<dbReference type="RefSeq" id="WP_310096601.1">
    <property type="nucleotide sequence ID" value="NZ_JAVDUU010000003.1"/>
</dbReference>
<evidence type="ECO:0000256" key="2">
    <source>
        <dbReference type="ARBA" id="ARBA00022475"/>
    </source>
</evidence>
<dbReference type="PANTHER" id="PTHR30341">
    <property type="entry name" value="SODIUM ION/PROTON ANTIPORTER NHAA-RELATED"/>
    <property type="match status" value="1"/>
</dbReference>
<keyword evidence="4 6" id="KW-1133">Transmembrane helix</keyword>
<comment type="similarity">
    <text evidence="6">Belongs to the NhaA Na(+)/H(+) (TC 2.A.33) antiporter family.</text>
</comment>
<gene>
    <name evidence="6" type="primary">nhaA</name>
    <name evidence="7" type="ORF">J2W55_002863</name>
</gene>
<comment type="function">
    <text evidence="6">Na(+)/H(+) antiporter that extrudes sodium in exchange for external protons.</text>
</comment>
<dbReference type="Proteomes" id="UP001247620">
    <property type="component" value="Unassembled WGS sequence"/>
</dbReference>
<organism evidence="7 8">
    <name type="scientific">Mucilaginibacter pocheonensis</name>
    <dbReference type="NCBI Taxonomy" id="398050"/>
    <lineage>
        <taxon>Bacteria</taxon>
        <taxon>Pseudomonadati</taxon>
        <taxon>Bacteroidota</taxon>
        <taxon>Sphingobacteriia</taxon>
        <taxon>Sphingobacteriales</taxon>
        <taxon>Sphingobacteriaceae</taxon>
        <taxon>Mucilaginibacter</taxon>
    </lineage>
</organism>
<evidence type="ECO:0000256" key="5">
    <source>
        <dbReference type="ARBA" id="ARBA00023136"/>
    </source>
</evidence>
<dbReference type="Gene3D" id="1.20.1530.10">
    <property type="entry name" value="Na+/H+ antiporter like domain"/>
    <property type="match status" value="1"/>
</dbReference>
<dbReference type="NCBIfam" id="TIGR00773">
    <property type="entry name" value="NhaA"/>
    <property type="match status" value="1"/>
</dbReference>
<name>A0ABU1TCT9_9SPHI</name>
<feature type="transmembrane region" description="Helical" evidence="6">
    <location>
        <begin position="287"/>
        <end position="307"/>
    </location>
</feature>
<evidence type="ECO:0000256" key="6">
    <source>
        <dbReference type="HAMAP-Rule" id="MF_01844"/>
    </source>
</evidence>
<keyword evidence="6" id="KW-0915">Sodium</keyword>
<dbReference type="HAMAP" id="MF_01844">
    <property type="entry name" value="NhaA"/>
    <property type="match status" value="1"/>
</dbReference>
<dbReference type="PANTHER" id="PTHR30341:SF0">
    <property type="entry name" value="NA(+)_H(+) ANTIPORTER NHAA"/>
    <property type="match status" value="1"/>
</dbReference>
<keyword evidence="6" id="KW-0739">Sodium transport</keyword>
<feature type="transmembrane region" description="Helical" evidence="6">
    <location>
        <begin position="257"/>
        <end position="275"/>
    </location>
</feature>
<dbReference type="Pfam" id="PF06965">
    <property type="entry name" value="Na_H_antiport_1"/>
    <property type="match status" value="1"/>
</dbReference>
<proteinExistence type="inferred from homology"/>
<keyword evidence="5 6" id="KW-0472">Membrane</keyword>
<feature type="transmembrane region" description="Helical" evidence="6">
    <location>
        <begin position="161"/>
        <end position="180"/>
    </location>
</feature>
<dbReference type="InterPro" id="IPR004670">
    <property type="entry name" value="NhaA"/>
</dbReference>
<comment type="subcellular location">
    <subcellularLocation>
        <location evidence="1">Cell inner membrane</location>
        <topology evidence="1">Multi-pass membrane protein</topology>
    </subcellularLocation>
    <subcellularLocation>
        <location evidence="6">Cell membrane</location>
        <topology evidence="6">Multi-pass membrane protein</topology>
    </subcellularLocation>
</comment>
<sequence>MKRILLKAINPLRILINDSRFTGLMLIACTVLSMCLANSGFATAYKKFWHGDLVTLSSIPLPENFLSWINNFLMAFFFLMAGMEIKRELVSGELSSFKKAVLPFGAALGGMTVPALIFVAFNLHTSYLHGWGIPTATDIAFSVGIASLLGKRIPVGLKILLMALAIIDDLGAIVVIALFYGGHINWLFLGIGGLLYAALFAVNYAKIKFGPMQIVLSLALWYAFFNSGIESSIVGVLVAFATPVAELPKIEKAIHRWVNFLIIPLFALANTAILLPEHIIGSLGTTVGLGIIFGLVIGKPIGIFLFSRILVACKVASLPRNVEWKQVFGMGTLAGIGFTMSIFTTMLAFKAEAFQDIAKVAILVSVLLSLIFSMAYFLIISVNMKFEHAGETEQAPSTAEGKLELELG</sequence>
<keyword evidence="8" id="KW-1185">Reference proteome</keyword>
<feature type="transmembrane region" description="Helical" evidence="6">
    <location>
        <begin position="127"/>
        <end position="149"/>
    </location>
</feature>
<feature type="transmembrane region" description="Helical" evidence="6">
    <location>
        <begin position="219"/>
        <end position="245"/>
    </location>
</feature>
<keyword evidence="6" id="KW-0813">Transport</keyword>
<dbReference type="InterPro" id="IPR023171">
    <property type="entry name" value="Na/H_antiporter_dom_sf"/>
</dbReference>
<feature type="transmembrane region" description="Helical" evidence="6">
    <location>
        <begin position="360"/>
        <end position="379"/>
    </location>
</feature>
<accession>A0ABU1TCT9</accession>
<protein>
    <recommendedName>
        <fullName evidence="6">Na(+)/H(+) antiporter NhaA</fullName>
    </recommendedName>
    <alternativeName>
        <fullName evidence="6">Sodium/proton antiporter NhaA</fullName>
    </alternativeName>
</protein>
<comment type="catalytic activity">
    <reaction evidence="6">
        <text>Na(+)(in) + 2 H(+)(out) = Na(+)(out) + 2 H(+)(in)</text>
        <dbReference type="Rhea" id="RHEA:29251"/>
        <dbReference type="ChEBI" id="CHEBI:15378"/>
        <dbReference type="ChEBI" id="CHEBI:29101"/>
    </reaction>
</comment>
<evidence type="ECO:0000313" key="7">
    <source>
        <dbReference type="EMBL" id="MDR6943010.1"/>
    </source>
</evidence>
<keyword evidence="3 6" id="KW-0812">Transmembrane</keyword>
<keyword evidence="6" id="KW-0050">Antiport</keyword>